<evidence type="ECO:0000259" key="1">
    <source>
        <dbReference type="Pfam" id="PF13175"/>
    </source>
</evidence>
<dbReference type="GO" id="GO:0006302">
    <property type="term" value="P:double-strand break repair"/>
    <property type="evidence" value="ECO:0007669"/>
    <property type="project" value="TreeGrafter"/>
</dbReference>
<feature type="domain" description="Endonuclease GajA/Old nuclease/RecF-like AAA" evidence="1">
    <location>
        <begin position="2"/>
        <end position="375"/>
    </location>
</feature>
<dbReference type="PANTHER" id="PTHR32182">
    <property type="entry name" value="DNA REPLICATION AND REPAIR PROTEIN RECF"/>
    <property type="match status" value="1"/>
</dbReference>
<dbReference type="Pfam" id="PF13175">
    <property type="entry name" value="AAA_15"/>
    <property type="match status" value="1"/>
</dbReference>
<dbReference type="SUPFAM" id="SSF52540">
    <property type="entry name" value="P-loop containing nucleoside triphosphate hydrolases"/>
    <property type="match status" value="1"/>
</dbReference>
<dbReference type="InterPro" id="IPR027417">
    <property type="entry name" value="P-loop_NTPase"/>
</dbReference>
<sequence length="664" mass="77690">MIVGLFLRNFKIYKNMNFIPFVTSEKDRMSIFAGDNGAGKSTILESIHCLMNNIDSKEWAYTVGQKKDSAHIFPLFLIKKSNWDDDDPQMARISHYFWEHHFNEMPANEVTKSFIKYRNKLKEWYHPSDYYLIAIGKDYEGNILLTTTFHNKISNATKKDGVSKDKIISIFKRILERYRYIYLPVENKISDVLSLQAQEMQGMMDKTVSDEIRQLLSSKDHSLPSKENSILKPGRPRKKPLKYSVIDLINQKLESYIESLNKKIPEGYKFEYKGAIKRPIKPTDILDSIFVKYFSLRPLSKNSKSINNLSSGEQRLALIDIATTLLSTKEEKEKEVILAIDEPEVSLESAHRFEQFCSLIELSEKYGRQIFVTTHWYGLVLRPIEGSLHFVCKSENLKIESFPLNNLQESRRAFPNSIEIRSYFDLMASMLTLLKKKSYNWIFCEGTEDYLYLKRYLENRVNNLYILPFNGCGNIKKIFDFLQVPFSDSQENKEIKGKVMCLIDTDDKNVIRIDGYKKSNYKNKLGFFRLSLNNDESGLISIASTMGINTEIEDLLDPKIFWDVLHKIKEQDEILHEFLSFYKLNEEMDFVNLSGGVAFLKPTSIEGYEKKEEFYEYLTSQRMKSLISNMYVKDLNNLRVRKCDKWLTDIIDFFENGDEQNIME</sequence>
<dbReference type="Gene3D" id="3.40.50.300">
    <property type="entry name" value="P-loop containing nucleotide triphosphate hydrolases"/>
    <property type="match status" value="1"/>
</dbReference>
<protein>
    <submittedName>
        <fullName evidence="2">AAA family ATPase</fullName>
    </submittedName>
</protein>
<name>A0AAU7FVJ9_9ENTR</name>
<evidence type="ECO:0000313" key="2">
    <source>
        <dbReference type="EMBL" id="XBM30606.1"/>
    </source>
</evidence>
<dbReference type="PANTHER" id="PTHR32182:SF22">
    <property type="entry name" value="ATP-DEPENDENT ENDONUCLEASE, OLD FAMILY-RELATED"/>
    <property type="match status" value="1"/>
</dbReference>
<organism evidence="2">
    <name type="scientific">Enterobacter cloacae complex sp. Mu1197</name>
    <dbReference type="NCBI Taxonomy" id="3152302"/>
    <lineage>
        <taxon>Bacteria</taxon>
        <taxon>Pseudomonadati</taxon>
        <taxon>Pseudomonadota</taxon>
        <taxon>Gammaproteobacteria</taxon>
        <taxon>Enterobacterales</taxon>
        <taxon>Enterobacteriaceae</taxon>
        <taxon>Enterobacter</taxon>
        <taxon>Enterobacter cloacae complex</taxon>
    </lineage>
</organism>
<dbReference type="InterPro" id="IPR041685">
    <property type="entry name" value="AAA_GajA/Old/RecF-like"/>
</dbReference>
<proteinExistence type="predicted"/>
<dbReference type="AlphaFoldDB" id="A0AAU7FVJ9"/>
<dbReference type="RefSeq" id="WP_348958139.1">
    <property type="nucleotide sequence ID" value="NZ_CP157375.1"/>
</dbReference>
<dbReference type="GO" id="GO:0000731">
    <property type="term" value="P:DNA synthesis involved in DNA repair"/>
    <property type="evidence" value="ECO:0007669"/>
    <property type="project" value="TreeGrafter"/>
</dbReference>
<accession>A0AAU7FVJ9</accession>
<dbReference type="EMBL" id="CP157375">
    <property type="protein sequence ID" value="XBM30606.1"/>
    <property type="molecule type" value="Genomic_DNA"/>
</dbReference>
<reference evidence="2" key="1">
    <citation type="submission" date="2024-05" db="EMBL/GenBank/DDBJ databases">
        <title>Copy number flexibility facilitates heteroresistance to increasing antibiotic pressure and threatens the beta-lactam pipeline.</title>
        <authorList>
            <person name="Choby J.E."/>
            <person name="Weiss D.S."/>
        </authorList>
    </citation>
    <scope>NUCLEOTIDE SEQUENCE</scope>
    <source>
        <strain evidence="2">Mu1197</strain>
    </source>
</reference>
<gene>
    <name evidence="2" type="ORF">ABFV38_00355</name>
</gene>